<dbReference type="Pfam" id="PF24755">
    <property type="entry name" value="SpoVR_C"/>
    <property type="match status" value="1"/>
</dbReference>
<protein>
    <submittedName>
        <fullName evidence="3">Stage V sporulation protein R</fullName>
    </submittedName>
</protein>
<dbReference type="Proteomes" id="UP000737402">
    <property type="component" value="Unassembled WGS sequence"/>
</dbReference>
<dbReference type="InterPro" id="IPR007390">
    <property type="entry name" value="Spore_V_R"/>
</dbReference>
<evidence type="ECO:0000259" key="1">
    <source>
        <dbReference type="Pfam" id="PF04293"/>
    </source>
</evidence>
<dbReference type="PANTHER" id="PTHR30029">
    <property type="entry name" value="STAGE V SPORULATION PROTEIN R"/>
    <property type="match status" value="1"/>
</dbReference>
<feature type="domain" description="SpoVR-like C-terminal" evidence="2">
    <location>
        <begin position="400"/>
        <end position="451"/>
    </location>
</feature>
<dbReference type="InterPro" id="IPR057008">
    <property type="entry name" value="SpoVR-like_C"/>
</dbReference>
<dbReference type="Pfam" id="PF04293">
    <property type="entry name" value="SpoVR"/>
    <property type="match status" value="1"/>
</dbReference>
<evidence type="ECO:0000259" key="2">
    <source>
        <dbReference type="Pfam" id="PF24755"/>
    </source>
</evidence>
<keyword evidence="4" id="KW-1185">Reference proteome</keyword>
<evidence type="ECO:0000313" key="3">
    <source>
        <dbReference type="EMBL" id="MBM7620892.1"/>
    </source>
</evidence>
<reference evidence="3 4" key="1">
    <citation type="submission" date="2021-01" db="EMBL/GenBank/DDBJ databases">
        <title>Genomic Encyclopedia of Type Strains, Phase IV (KMG-IV): sequencing the most valuable type-strain genomes for metagenomic binning, comparative biology and taxonomic classification.</title>
        <authorList>
            <person name="Goeker M."/>
        </authorList>
    </citation>
    <scope>NUCLEOTIDE SEQUENCE [LARGE SCALE GENOMIC DNA]</scope>
    <source>
        <strain evidence="3 4">DSM 25879</strain>
    </source>
</reference>
<dbReference type="RefSeq" id="WP_204417098.1">
    <property type="nucleotide sequence ID" value="NZ_JAFBED010000005.1"/>
</dbReference>
<dbReference type="PANTHER" id="PTHR30029:SF2">
    <property type="entry name" value="STAGE V SPORULATION PROTEIN R"/>
    <property type="match status" value="1"/>
</dbReference>
<proteinExistence type="predicted"/>
<accession>A0ABS2P1R1</accession>
<dbReference type="InterPro" id="IPR018486">
    <property type="entry name" value="Hemopexin_CS"/>
</dbReference>
<organism evidence="3 4">
    <name type="scientific">Sutcliffiella tianshenii</name>
    <dbReference type="NCBI Taxonomy" id="1463404"/>
    <lineage>
        <taxon>Bacteria</taxon>
        <taxon>Bacillati</taxon>
        <taxon>Bacillota</taxon>
        <taxon>Bacilli</taxon>
        <taxon>Bacillales</taxon>
        <taxon>Bacillaceae</taxon>
        <taxon>Sutcliffiella</taxon>
    </lineage>
</organism>
<gene>
    <name evidence="3" type="ORF">JOC95_002747</name>
</gene>
<dbReference type="EMBL" id="JAFBED010000005">
    <property type="protein sequence ID" value="MBM7620892.1"/>
    <property type="molecule type" value="Genomic_DNA"/>
</dbReference>
<evidence type="ECO:0000313" key="4">
    <source>
        <dbReference type="Proteomes" id="UP000737402"/>
    </source>
</evidence>
<sequence length="471" mass="56002">MRADDEKALFRAIDEITEIAKGFGLDFYPMRYEICPADIIYTFGAYGMPTRFSHWSFGKQFHKMKLHYDLGLSKIYELVINSNPCYAFLLDTNSLIQNKLIVAHVLAHCDFFKNNCRFQNTNRDMVESMAATAERIKQYEHDHGKEEVENFLNAVLAIQEHIDPSLIRSKLSWSIEDMEEEEEEKKKTSAYDDLWNLDSRNKPKAVPKKRKKKFPPQPEKDILLFIEHYSSELEDWQRDILTMMREEMLYFWPQMETKIMNEGWASYWHQRILREMDLTSGEALEYAKLNAGVVQPSRTSINPYYLGIKIFEDIEERYNNPTEEMKRDGIKPGSGRERMFEVREVESDISFLRNYLNKDLVMREDMYLFQKQGKDYKIVDKAWEKVRDQLVNMRVNGGFPYITVNDGDYLRAGELYLKHWFEGIELDLKYLEKVMPYIHQIWGRPVHMESVIETKNVLFTYDGKSVHRKYI</sequence>
<comment type="caution">
    <text evidence="3">The sequence shown here is derived from an EMBL/GenBank/DDBJ whole genome shotgun (WGS) entry which is preliminary data.</text>
</comment>
<feature type="domain" description="SpoVR protein-like N-terminal" evidence="1">
    <location>
        <begin position="7"/>
        <end position="397"/>
    </location>
</feature>
<name>A0ABS2P1R1_9BACI</name>
<dbReference type="PROSITE" id="PS00024">
    <property type="entry name" value="HEMOPEXIN"/>
    <property type="match status" value="1"/>
</dbReference>
<dbReference type="InterPro" id="IPR056174">
    <property type="entry name" value="SpoVR_N"/>
</dbReference>